<feature type="compositionally biased region" description="Basic and acidic residues" evidence="2">
    <location>
        <begin position="227"/>
        <end position="240"/>
    </location>
</feature>
<feature type="compositionally biased region" description="Polar residues" evidence="2">
    <location>
        <begin position="796"/>
        <end position="810"/>
    </location>
</feature>
<feature type="compositionally biased region" description="Low complexity" evidence="2">
    <location>
        <begin position="1225"/>
        <end position="1234"/>
    </location>
</feature>
<sequence length="1297" mass="141398">MTSSMLAGERRWASARRGGMIVLGKVAVPKPLNLPSQKLENHGLDPNVEIVPKGSLSWGSRPSSSTSNPWGASAVSPNSDGNTVSPRHPTGRPSSGGGLSRPSTAGSERTHEPSAANTWGPNSRPSSASGVLTSNQSTLTTSRPLSAETRPGSSHLSRFAEPTFDNSMAWGPNVTSDKLSIPSKGNDFSLSSGDFPTLGSEKDAKSSEPHDHESHVRPGSASGRTAPFKERNEMSQHDTKSGSVETWTREGPPHVEEHWQGEPHQYLNPNVPPQHFDAWRGPPMNAPGVWYRGPPPPPGGPPYPPVPHGGYPMEPFPYYRPQMPPPLANSQQGPGPRGHHPRNGDFYRPQMPDAFIRPGMPIRPGFYPGPVPYEGYFGPPMGYNHNPNDRDNPFMGMPPGPPVYNMCPPQNPSELGDPHFRGGVRGPPGNMYVPEQLDSVPPHEEPRGPYKVLRKRENERNADVDEGSWENQTATNSLALEKNEQPQPRPSFHKSDTRRNEDMPSRRNTLVENNPPPSRMLGSQNYPSNSKASSESWGKRSETVTPVSEVAQDVSANPKDASLIQKIEGLNAKVRGTSDVASGNLKEEQKNNRLVNNPNPKDNSTLTFGTISNTEDLAPPRDINLSKDNTSKSTTASASVVSRQPHHGLRKGRPVNQDNDGWRKKSPVPSSENVVHVSEENPETKNTGDSLTPMVDPADGQAQRARMRELAKQRAIQLQKEEEERIREQKAKALAKLEELNRRTTLAADGTTQTAEASATATSVVAEQEDVEGSSQKPKTGPDTDTSKVSSDLDTKGQSQAVVQVSNSKNSEQEAVVDAEKPESKTVHVPLSTTQQQQQQRKRNNKSSKNKPKVDDVMEGDVAKVSSEPTSHVEVDSSKDSMQQSNIQYNKGQQHSRRMPRNPQANNNNNRSADRFHGNDGVVWAPVRAHNKEDRGDEHSQGQSQRVIQDDVVVPVKTSVQTNLKSRRAEMERYVPKPVAKELAQQSTPSSPMKGALEEDASQEVVVQPVVPVSSDSNNNNKQNKAQMKSQQQGVSVKKNHNNQKAAGVGVSQKSEATGEMNVMHDWDPSDGWFMPEYPPPPPPTTTTNTTSVVKDEGGGNKGKKPTAAYNKSQSRSTATVAVKNHQDEAEVITERPTSAKENRSTHWQPKPQAQAAAYKGQGGGEEHHHGGEEGRRERKPRGGGVRIHSPNNNMEDESPPFEQQQQQPGFRKYGQNNRGGGGRQHNSNNNANINRERPRQNLHYEYQPVGSNKLDAGAGVADGSGNSGGQRYKERGQGQSRRGGGGGGGGNFYGRQ</sequence>
<dbReference type="GO" id="GO:0040029">
    <property type="term" value="P:epigenetic regulation of gene expression"/>
    <property type="evidence" value="ECO:0007669"/>
    <property type="project" value="TreeGrafter"/>
</dbReference>
<evidence type="ECO:0000313" key="4">
    <source>
        <dbReference type="EMBL" id="CAI9280399.1"/>
    </source>
</evidence>
<feature type="compositionally biased region" description="Low complexity" evidence="2">
    <location>
        <begin position="631"/>
        <end position="642"/>
    </location>
</feature>
<feature type="compositionally biased region" description="Polar residues" evidence="2">
    <location>
        <begin position="1110"/>
        <end position="1120"/>
    </location>
</feature>
<protein>
    <recommendedName>
        <fullName evidence="3">BAT2 N-terminal domain-containing protein</fullName>
    </recommendedName>
</protein>
<feature type="compositionally biased region" description="Basic and acidic residues" evidence="2">
    <location>
        <begin position="780"/>
        <end position="795"/>
    </location>
</feature>
<feature type="compositionally biased region" description="Low complexity" evidence="2">
    <location>
        <begin position="1003"/>
        <end position="1033"/>
    </location>
</feature>
<dbReference type="PANTHER" id="PTHR34805:SF1">
    <property type="entry name" value="PROTEIN MODIFIER OF SNC1 1"/>
    <property type="match status" value="1"/>
</dbReference>
<accession>A0AA35YUR0</accession>
<feature type="compositionally biased region" description="Polar residues" evidence="2">
    <location>
        <begin position="469"/>
        <end position="478"/>
    </location>
</feature>
<feature type="compositionally biased region" description="Polar residues" evidence="2">
    <location>
        <begin position="75"/>
        <end position="85"/>
    </location>
</feature>
<dbReference type="Proteomes" id="UP001177003">
    <property type="component" value="Chromosome 4"/>
</dbReference>
<feature type="compositionally biased region" description="Polar residues" evidence="2">
    <location>
        <begin position="115"/>
        <end position="144"/>
    </location>
</feature>
<feature type="compositionally biased region" description="Low complexity" evidence="2">
    <location>
        <begin position="751"/>
        <end position="766"/>
    </location>
</feature>
<dbReference type="EMBL" id="OX465080">
    <property type="protein sequence ID" value="CAI9280399.1"/>
    <property type="molecule type" value="Genomic_DNA"/>
</dbReference>
<keyword evidence="1" id="KW-0597">Phosphoprotein</keyword>
<feature type="compositionally biased region" description="Basic residues" evidence="2">
    <location>
        <begin position="840"/>
        <end position="851"/>
    </location>
</feature>
<dbReference type="Pfam" id="PF07001">
    <property type="entry name" value="BAT2_N"/>
    <property type="match status" value="1"/>
</dbReference>
<name>A0AA35YUR0_LACSI</name>
<evidence type="ECO:0000313" key="5">
    <source>
        <dbReference type="Proteomes" id="UP001177003"/>
    </source>
</evidence>
<feature type="compositionally biased region" description="Polar residues" evidence="2">
    <location>
        <begin position="521"/>
        <end position="536"/>
    </location>
</feature>
<feature type="compositionally biased region" description="Basic residues" evidence="2">
    <location>
        <begin position="644"/>
        <end position="653"/>
    </location>
</feature>
<feature type="compositionally biased region" description="Gly residues" evidence="2">
    <location>
        <begin position="1282"/>
        <end position="1297"/>
    </location>
</feature>
<organism evidence="4 5">
    <name type="scientific">Lactuca saligna</name>
    <name type="common">Willowleaf lettuce</name>
    <dbReference type="NCBI Taxonomy" id="75948"/>
    <lineage>
        <taxon>Eukaryota</taxon>
        <taxon>Viridiplantae</taxon>
        <taxon>Streptophyta</taxon>
        <taxon>Embryophyta</taxon>
        <taxon>Tracheophyta</taxon>
        <taxon>Spermatophyta</taxon>
        <taxon>Magnoliopsida</taxon>
        <taxon>eudicotyledons</taxon>
        <taxon>Gunneridae</taxon>
        <taxon>Pentapetalae</taxon>
        <taxon>asterids</taxon>
        <taxon>campanulids</taxon>
        <taxon>Asterales</taxon>
        <taxon>Asteraceae</taxon>
        <taxon>Cichorioideae</taxon>
        <taxon>Cichorieae</taxon>
        <taxon>Lactucinae</taxon>
        <taxon>Lactuca</taxon>
    </lineage>
</organism>
<dbReference type="CDD" id="cd22249">
    <property type="entry name" value="UDM1_RNF168_RNF169-like"/>
    <property type="match status" value="1"/>
</dbReference>
<evidence type="ECO:0000256" key="1">
    <source>
        <dbReference type="ARBA" id="ARBA00022553"/>
    </source>
</evidence>
<feature type="domain" description="BAT2 N-terminal" evidence="3">
    <location>
        <begin position="14"/>
        <end position="136"/>
    </location>
</feature>
<feature type="compositionally biased region" description="Basic and acidic residues" evidence="2">
    <location>
        <begin position="1165"/>
        <end position="1177"/>
    </location>
</feature>
<evidence type="ECO:0000256" key="2">
    <source>
        <dbReference type="SAM" id="MobiDB-lite"/>
    </source>
</evidence>
<feature type="compositionally biased region" description="Polar residues" evidence="2">
    <location>
        <begin position="880"/>
        <end position="893"/>
    </location>
</feature>
<reference evidence="4" key="1">
    <citation type="submission" date="2023-04" db="EMBL/GenBank/DDBJ databases">
        <authorList>
            <person name="Vijverberg K."/>
            <person name="Xiong W."/>
            <person name="Schranz E."/>
        </authorList>
    </citation>
    <scope>NUCLEOTIDE SEQUENCE</scope>
</reference>
<evidence type="ECO:0000259" key="3">
    <source>
        <dbReference type="Pfam" id="PF07001"/>
    </source>
</evidence>
<feature type="compositionally biased region" description="Polar residues" evidence="2">
    <location>
        <begin position="592"/>
        <end position="615"/>
    </location>
</feature>
<feature type="compositionally biased region" description="Low complexity" evidence="2">
    <location>
        <begin position="55"/>
        <end position="67"/>
    </location>
</feature>
<feature type="region of interest" description="Disordered" evidence="2">
    <location>
        <begin position="54"/>
        <end position="255"/>
    </location>
</feature>
<dbReference type="InterPro" id="IPR038808">
    <property type="entry name" value="MOS1-like"/>
</dbReference>
<feature type="region of interest" description="Disordered" evidence="2">
    <location>
        <begin position="409"/>
        <end position="557"/>
    </location>
</feature>
<feature type="region of interest" description="Disordered" evidence="2">
    <location>
        <begin position="324"/>
        <end position="345"/>
    </location>
</feature>
<feature type="region of interest" description="Disordered" evidence="2">
    <location>
        <begin position="741"/>
        <end position="918"/>
    </location>
</feature>
<keyword evidence="5" id="KW-1185">Reference proteome</keyword>
<feature type="compositionally biased region" description="Basic and acidic residues" evidence="2">
    <location>
        <begin position="493"/>
        <end position="505"/>
    </location>
</feature>
<proteinExistence type="predicted"/>
<dbReference type="InterPro" id="IPR009738">
    <property type="entry name" value="BAT2_N"/>
</dbReference>
<dbReference type="PANTHER" id="PTHR34805">
    <property type="entry name" value="PROTEIN MODIFIER OF SNC1 1"/>
    <property type="match status" value="1"/>
</dbReference>
<feature type="compositionally biased region" description="Basic and acidic residues" evidence="2">
    <location>
        <begin position="200"/>
        <end position="216"/>
    </location>
</feature>
<gene>
    <name evidence="4" type="ORF">LSALG_LOCUS20148</name>
</gene>
<feature type="region of interest" description="Disordered" evidence="2">
    <location>
        <begin position="569"/>
        <end position="713"/>
    </location>
</feature>
<feature type="compositionally biased region" description="Low complexity" evidence="2">
    <location>
        <begin position="901"/>
        <end position="911"/>
    </location>
</feature>
<feature type="region of interest" description="Disordered" evidence="2">
    <location>
        <begin position="978"/>
        <end position="1297"/>
    </location>
</feature>
<feature type="compositionally biased region" description="Low complexity" evidence="2">
    <location>
        <begin position="1149"/>
        <end position="1160"/>
    </location>
</feature>